<dbReference type="InterPro" id="IPR025112">
    <property type="entry name" value="PCMD"/>
</dbReference>
<keyword evidence="1" id="KW-0472">Membrane</keyword>
<organism evidence="3 4">
    <name type="scientific">Sphingobacterium suaedae</name>
    <dbReference type="NCBI Taxonomy" id="1686402"/>
    <lineage>
        <taxon>Bacteria</taxon>
        <taxon>Pseudomonadati</taxon>
        <taxon>Bacteroidota</taxon>
        <taxon>Sphingobacteriia</taxon>
        <taxon>Sphingobacteriales</taxon>
        <taxon>Sphingobacteriaceae</taxon>
        <taxon>Sphingobacterium</taxon>
    </lineage>
</organism>
<evidence type="ECO:0000256" key="1">
    <source>
        <dbReference type="SAM" id="Phobius"/>
    </source>
</evidence>
<protein>
    <submittedName>
        <fullName evidence="3">PCMD domain-containing protein</fullName>
    </submittedName>
</protein>
<dbReference type="RefSeq" id="WP_380903931.1">
    <property type="nucleotide sequence ID" value="NZ_JBHUEG010000001.1"/>
</dbReference>
<evidence type="ECO:0000313" key="4">
    <source>
        <dbReference type="Proteomes" id="UP001597545"/>
    </source>
</evidence>
<evidence type="ECO:0000313" key="3">
    <source>
        <dbReference type="EMBL" id="MFD2548305.1"/>
    </source>
</evidence>
<gene>
    <name evidence="3" type="ORF">ACFSR5_11695</name>
</gene>
<dbReference type="InterPro" id="IPR038653">
    <property type="entry name" value="Put_CMD_sf"/>
</dbReference>
<sequence length="358" mass="38822">MIHKKNRIGSAISGCILMVVLLYGCIKDAPLNPEADIETFEIDRSQLTGNVFIDQINRTITLNLTKDAFEKGVRPTITVSAGATVQPASGTAITFDGEGVVYEVTSASGQNKKQYTVKVLHVGKWDFNFETWLRHATDGYEYPVEEDDVQLWSSGNPGVALSGVAKRPDAYPTRSGEGLQGTRGAELVTIKGTFLSELIGIRLFAGSLFLGDFNPAQALQNPLAATEFGQPYVGLPDRFTGYYHYTSGSEFINREGQVQAGVKDKCDIYAVLFNGPDRLNATNIMTSDKVIARAQLPDGSDRASFTKFDIPFVYEPGVVIGENLMMAIVASSSAEGNQYRGAVGSKLVVDSLRIVPKL</sequence>
<dbReference type="PROSITE" id="PS51257">
    <property type="entry name" value="PROKAR_LIPOPROTEIN"/>
    <property type="match status" value="1"/>
</dbReference>
<dbReference type="Proteomes" id="UP001597545">
    <property type="component" value="Unassembled WGS sequence"/>
</dbReference>
<comment type="caution">
    <text evidence="3">The sequence shown here is derived from an EMBL/GenBank/DDBJ whole genome shotgun (WGS) entry which is preliminary data.</text>
</comment>
<accession>A0ABW5KK37</accession>
<dbReference type="Gene3D" id="2.60.120.890">
    <property type="entry name" value="BT2081, beta-jelly-roll domain"/>
    <property type="match status" value="1"/>
</dbReference>
<feature type="transmembrane region" description="Helical" evidence="1">
    <location>
        <begin position="7"/>
        <end position="24"/>
    </location>
</feature>
<dbReference type="Gene3D" id="2.60.40.2340">
    <property type="match status" value="1"/>
</dbReference>
<feature type="domain" description="Putative carbohydrate metabolism" evidence="2">
    <location>
        <begin position="128"/>
        <end position="355"/>
    </location>
</feature>
<keyword evidence="4" id="KW-1185">Reference proteome</keyword>
<keyword evidence="1" id="KW-0812">Transmembrane</keyword>
<dbReference type="EMBL" id="JBHULR010000004">
    <property type="protein sequence ID" value="MFD2548305.1"/>
    <property type="molecule type" value="Genomic_DNA"/>
</dbReference>
<name>A0ABW5KK37_9SPHI</name>
<dbReference type="Pfam" id="PF13201">
    <property type="entry name" value="PCMD"/>
    <property type="match status" value="1"/>
</dbReference>
<evidence type="ECO:0000259" key="2">
    <source>
        <dbReference type="Pfam" id="PF13201"/>
    </source>
</evidence>
<proteinExistence type="predicted"/>
<keyword evidence="1" id="KW-1133">Transmembrane helix</keyword>
<reference evidence="4" key="1">
    <citation type="journal article" date="2019" name="Int. J. Syst. Evol. Microbiol.">
        <title>The Global Catalogue of Microorganisms (GCM) 10K type strain sequencing project: providing services to taxonomists for standard genome sequencing and annotation.</title>
        <authorList>
            <consortium name="The Broad Institute Genomics Platform"/>
            <consortium name="The Broad Institute Genome Sequencing Center for Infectious Disease"/>
            <person name="Wu L."/>
            <person name="Ma J."/>
        </authorList>
    </citation>
    <scope>NUCLEOTIDE SEQUENCE [LARGE SCALE GENOMIC DNA]</scope>
    <source>
        <strain evidence="4">KCTC 42662</strain>
    </source>
</reference>